<name>A0A7Z0BX43_9SPHN</name>
<proteinExistence type="predicted"/>
<gene>
    <name evidence="1" type="ORF">FHS75_003328</name>
</gene>
<evidence type="ECO:0000313" key="2">
    <source>
        <dbReference type="Proteomes" id="UP000522081"/>
    </source>
</evidence>
<dbReference type="AlphaFoldDB" id="A0A7Z0BX43"/>
<dbReference type="Proteomes" id="UP000522081">
    <property type="component" value="Unassembled WGS sequence"/>
</dbReference>
<comment type="caution">
    <text evidence="1">The sequence shown here is derived from an EMBL/GenBank/DDBJ whole genome shotgun (WGS) entry which is preliminary data.</text>
</comment>
<reference evidence="1 2" key="1">
    <citation type="submission" date="2020-07" db="EMBL/GenBank/DDBJ databases">
        <title>Genomic Encyclopedia of Type Strains, Phase IV (KMG-IV): sequencing the most valuable type-strain genomes for metagenomic binning, comparative biology and taxonomic classification.</title>
        <authorList>
            <person name="Goeker M."/>
        </authorList>
    </citation>
    <scope>NUCLEOTIDE SEQUENCE [LARGE SCALE GENOMIC DNA]</scope>
    <source>
        <strain evidence="1 2">DSM 29043</strain>
    </source>
</reference>
<accession>A0A7Z0BX43</accession>
<organism evidence="1 2">
    <name type="scientific">Novosphingobium marinum</name>
    <dbReference type="NCBI Taxonomy" id="1514948"/>
    <lineage>
        <taxon>Bacteria</taxon>
        <taxon>Pseudomonadati</taxon>
        <taxon>Pseudomonadota</taxon>
        <taxon>Alphaproteobacteria</taxon>
        <taxon>Sphingomonadales</taxon>
        <taxon>Sphingomonadaceae</taxon>
        <taxon>Novosphingobium</taxon>
    </lineage>
</organism>
<dbReference type="EMBL" id="JACBZF010000010">
    <property type="protein sequence ID" value="NYH96967.1"/>
    <property type="molecule type" value="Genomic_DNA"/>
</dbReference>
<protein>
    <submittedName>
        <fullName evidence="1">Uncharacterized protein</fullName>
    </submittedName>
</protein>
<keyword evidence="2" id="KW-1185">Reference proteome</keyword>
<evidence type="ECO:0000313" key="1">
    <source>
        <dbReference type="EMBL" id="NYH96967.1"/>
    </source>
</evidence>
<sequence>MILFSLGTVLVQIFRYPFKNLLQRSLLVGGNVAPKQIMKPIRGASQFGQQIVKLLREDELPRSPIRLSSKPFHQPACAKTCNRLADGRRFQFQFLGDFSLRKGRIAKKLSDDPPLCLIETDPGDPRIVHSARAATDLVHKIENAVIIGDDLLPTLRP</sequence>